<gene>
    <name evidence="2" type="primary">N.bonHT-M1</name>
</gene>
<name>B1Q4I6_9SOLA</name>
<evidence type="ECO:0000256" key="1">
    <source>
        <dbReference type="SAM" id="SignalP"/>
    </source>
</evidence>
<reference evidence="2" key="1">
    <citation type="journal article" date="2008" name="Mol. Plant">
        <title>New microsome-associated HT-family proteins from Nicotiana respond to pollination and define an HT/NOD-24 protein family.</title>
        <authorList>
            <person name="Kondo K."/>
            <person name="McClure B."/>
        </authorList>
    </citation>
    <scope>NUCLEOTIDE SEQUENCE</scope>
    <source>
        <tissue evidence="2">Pistil</tissue>
    </source>
</reference>
<dbReference type="AlphaFoldDB" id="B1Q4I6"/>
<proteinExistence type="evidence at transcript level"/>
<keyword evidence="1" id="KW-0732">Signal</keyword>
<sequence>MVFKSNNILLIKFSLLVFPMIFSEVAARDMPALPSHPLLKSNEAQSTAGSLNDPIKPQFLQAMIPFVADIAINYCIECKCCIPE</sequence>
<feature type="signal peptide" evidence="1">
    <location>
        <begin position="1"/>
        <end position="27"/>
    </location>
</feature>
<feature type="chain" id="PRO_5002769704" evidence="1">
    <location>
        <begin position="28"/>
        <end position="84"/>
    </location>
</feature>
<protein>
    <submittedName>
        <fullName evidence="2">HT-like protein</fullName>
    </submittedName>
</protein>
<evidence type="ECO:0000313" key="2">
    <source>
        <dbReference type="EMBL" id="BAG16395.1"/>
    </source>
</evidence>
<accession>B1Q4I6</accession>
<dbReference type="EMBL" id="AB385647">
    <property type="protein sequence ID" value="BAG16395.1"/>
    <property type="molecule type" value="mRNA"/>
</dbReference>
<organism evidence="2">
    <name type="scientific">Nicotiana bonariensis</name>
    <dbReference type="NCBI Taxonomy" id="118694"/>
    <lineage>
        <taxon>Eukaryota</taxon>
        <taxon>Viridiplantae</taxon>
        <taxon>Streptophyta</taxon>
        <taxon>Embryophyta</taxon>
        <taxon>Tracheophyta</taxon>
        <taxon>Spermatophyta</taxon>
        <taxon>Magnoliopsida</taxon>
        <taxon>eudicotyledons</taxon>
        <taxon>Gunneridae</taxon>
        <taxon>Pentapetalae</taxon>
        <taxon>asterids</taxon>
        <taxon>lamiids</taxon>
        <taxon>Solanales</taxon>
        <taxon>Solanaceae</taxon>
        <taxon>Nicotianoideae</taxon>
        <taxon>Nicotianeae</taxon>
        <taxon>Nicotiana</taxon>
    </lineage>
</organism>